<evidence type="ECO:0000256" key="1">
    <source>
        <dbReference type="SAM" id="MobiDB-lite"/>
    </source>
</evidence>
<accession>A0A392PLU5</accession>
<reference evidence="2 3" key="1">
    <citation type="journal article" date="2018" name="Front. Plant Sci.">
        <title>Red Clover (Trifolium pratense) and Zigzag Clover (T. medium) - A Picture of Genomic Similarities and Differences.</title>
        <authorList>
            <person name="Dluhosova J."/>
            <person name="Istvanek J."/>
            <person name="Nedelnik J."/>
            <person name="Repkova J."/>
        </authorList>
    </citation>
    <scope>NUCLEOTIDE SEQUENCE [LARGE SCALE GENOMIC DNA]</scope>
    <source>
        <strain evidence="3">cv. 10/8</strain>
        <tissue evidence="2">Leaf</tissue>
    </source>
</reference>
<feature type="compositionally biased region" description="Polar residues" evidence="1">
    <location>
        <begin position="1"/>
        <end position="17"/>
    </location>
</feature>
<dbReference type="Proteomes" id="UP000265520">
    <property type="component" value="Unassembled WGS sequence"/>
</dbReference>
<feature type="region of interest" description="Disordered" evidence="1">
    <location>
        <begin position="1"/>
        <end position="51"/>
    </location>
</feature>
<evidence type="ECO:0000313" key="3">
    <source>
        <dbReference type="Proteomes" id="UP000265520"/>
    </source>
</evidence>
<comment type="caution">
    <text evidence="2">The sequence shown here is derived from an EMBL/GenBank/DDBJ whole genome shotgun (WGS) entry which is preliminary data.</text>
</comment>
<protein>
    <submittedName>
        <fullName evidence="2">Uncharacterized protein</fullName>
    </submittedName>
</protein>
<name>A0A392PLU5_9FABA</name>
<proteinExistence type="predicted"/>
<dbReference type="EMBL" id="LXQA010084872">
    <property type="protein sequence ID" value="MCI12607.1"/>
    <property type="molecule type" value="Genomic_DNA"/>
</dbReference>
<dbReference type="AlphaFoldDB" id="A0A392PLU5"/>
<sequence>MLMMLNSSTWESNSHGSASAEKIQEVPARTVGDPASKSSTSYSMALHNVHM</sequence>
<feature type="non-terminal residue" evidence="2">
    <location>
        <position position="51"/>
    </location>
</feature>
<keyword evidence="3" id="KW-1185">Reference proteome</keyword>
<organism evidence="2 3">
    <name type="scientific">Trifolium medium</name>
    <dbReference type="NCBI Taxonomy" id="97028"/>
    <lineage>
        <taxon>Eukaryota</taxon>
        <taxon>Viridiplantae</taxon>
        <taxon>Streptophyta</taxon>
        <taxon>Embryophyta</taxon>
        <taxon>Tracheophyta</taxon>
        <taxon>Spermatophyta</taxon>
        <taxon>Magnoliopsida</taxon>
        <taxon>eudicotyledons</taxon>
        <taxon>Gunneridae</taxon>
        <taxon>Pentapetalae</taxon>
        <taxon>rosids</taxon>
        <taxon>fabids</taxon>
        <taxon>Fabales</taxon>
        <taxon>Fabaceae</taxon>
        <taxon>Papilionoideae</taxon>
        <taxon>50 kb inversion clade</taxon>
        <taxon>NPAAA clade</taxon>
        <taxon>Hologalegina</taxon>
        <taxon>IRL clade</taxon>
        <taxon>Trifolieae</taxon>
        <taxon>Trifolium</taxon>
    </lineage>
</organism>
<evidence type="ECO:0000313" key="2">
    <source>
        <dbReference type="EMBL" id="MCI12607.1"/>
    </source>
</evidence>